<keyword evidence="1" id="KW-1133">Transmembrane helix</keyword>
<sequence length="91" mass="10354">MTEEKKAQYFHIALCKAGMLLVGLGLIRAFSIHFESTSFLLGFFGYIVVSVHIKMLEKRWGIPKKHTWIGNGIFMLLFLPLAYLVSIPVPQ</sequence>
<keyword evidence="1" id="KW-0812">Transmembrane</keyword>
<dbReference type="Proteomes" id="UP000092650">
    <property type="component" value="Chromosome"/>
</dbReference>
<keyword evidence="3" id="KW-1185">Reference proteome</keyword>
<keyword evidence="1" id="KW-0472">Membrane</keyword>
<feature type="transmembrane region" description="Helical" evidence="1">
    <location>
        <begin position="12"/>
        <end position="32"/>
    </location>
</feature>
<feature type="transmembrane region" description="Helical" evidence="1">
    <location>
        <begin position="38"/>
        <end position="56"/>
    </location>
</feature>
<feature type="transmembrane region" description="Helical" evidence="1">
    <location>
        <begin position="68"/>
        <end position="89"/>
    </location>
</feature>
<dbReference type="KEGG" id="ppla:BBI15_10230"/>
<dbReference type="AlphaFoldDB" id="A0A1C7EA31"/>
<protein>
    <submittedName>
        <fullName evidence="2">Uncharacterized protein</fullName>
    </submittedName>
</protein>
<dbReference type="OrthoDB" id="2428552at2"/>
<dbReference type="STRING" id="1038856.BBI15_10230"/>
<name>A0A1C7EA31_9BACL</name>
<organism evidence="2 3">
    <name type="scientific">Planococcus plakortidis</name>
    <dbReference type="NCBI Taxonomy" id="1038856"/>
    <lineage>
        <taxon>Bacteria</taxon>
        <taxon>Bacillati</taxon>
        <taxon>Bacillota</taxon>
        <taxon>Bacilli</taxon>
        <taxon>Bacillales</taxon>
        <taxon>Caryophanaceae</taxon>
        <taxon>Planococcus</taxon>
    </lineage>
</organism>
<accession>A0A1C7EA31</accession>
<dbReference type="EMBL" id="CP016539">
    <property type="protein sequence ID" value="ANU20566.1"/>
    <property type="molecule type" value="Genomic_DNA"/>
</dbReference>
<evidence type="ECO:0000256" key="1">
    <source>
        <dbReference type="SAM" id="Phobius"/>
    </source>
</evidence>
<dbReference type="RefSeq" id="WP_068870704.1">
    <property type="nucleotide sequence ID" value="NZ_CP016539.2"/>
</dbReference>
<evidence type="ECO:0000313" key="3">
    <source>
        <dbReference type="Proteomes" id="UP000092650"/>
    </source>
</evidence>
<gene>
    <name evidence="2" type="ORF">BBI15_10230</name>
</gene>
<reference evidence="2" key="1">
    <citation type="submission" date="2016-10" db="EMBL/GenBank/DDBJ databases">
        <authorList>
            <person name="See-Too W.S."/>
        </authorList>
    </citation>
    <scope>NUCLEOTIDE SEQUENCE [LARGE SCALE GENOMIC DNA]</scope>
    <source>
        <strain evidence="2">DSM 23997</strain>
    </source>
</reference>
<proteinExistence type="predicted"/>
<evidence type="ECO:0000313" key="2">
    <source>
        <dbReference type="EMBL" id="ANU20566.1"/>
    </source>
</evidence>